<protein>
    <recommendedName>
        <fullName evidence="3">Aminoglycoside phosphotransferase domain-containing protein</fullName>
    </recommendedName>
</protein>
<dbReference type="InterPro" id="IPR004119">
    <property type="entry name" value="EcKL"/>
</dbReference>
<evidence type="ECO:0000313" key="2">
    <source>
        <dbReference type="Proteomes" id="UP000295083"/>
    </source>
</evidence>
<dbReference type="Pfam" id="PF02958">
    <property type="entry name" value="EcKL"/>
    <property type="match status" value="1"/>
</dbReference>
<evidence type="ECO:0008006" key="3">
    <source>
        <dbReference type="Google" id="ProtNLM"/>
    </source>
</evidence>
<organism evidence="1 2">
    <name type="scientific">Colletotrichum spinosum</name>
    <dbReference type="NCBI Taxonomy" id="1347390"/>
    <lineage>
        <taxon>Eukaryota</taxon>
        <taxon>Fungi</taxon>
        <taxon>Dikarya</taxon>
        <taxon>Ascomycota</taxon>
        <taxon>Pezizomycotina</taxon>
        <taxon>Sordariomycetes</taxon>
        <taxon>Hypocreomycetidae</taxon>
        <taxon>Glomerellales</taxon>
        <taxon>Glomerellaceae</taxon>
        <taxon>Colletotrichum</taxon>
        <taxon>Colletotrichum orbiculare species complex</taxon>
    </lineage>
</organism>
<evidence type="ECO:0000313" key="1">
    <source>
        <dbReference type="EMBL" id="TDZ30307.1"/>
    </source>
</evidence>
<keyword evidence="2" id="KW-1185">Reference proteome</keyword>
<dbReference type="PANTHER" id="PTHR23020:SF41">
    <property type="entry name" value="AMINOGLYCOSIDE PHOSPHOTRANSFERASE DOMAIN-CONTAINING PROTEIN"/>
    <property type="match status" value="1"/>
</dbReference>
<accession>A0A4R8PWN7</accession>
<dbReference type="PANTHER" id="PTHR23020">
    <property type="entry name" value="UNCHARACTERIZED NUCLEAR HORMONE RECEPTOR-RELATED"/>
    <property type="match status" value="1"/>
</dbReference>
<dbReference type="Proteomes" id="UP000295083">
    <property type="component" value="Unassembled WGS sequence"/>
</dbReference>
<sequence>MDTALAGGRLQFASNATELIGSAQPPTLEIVVNTTQLILTAATLSLTMASLKEPRRVAEIMLSWIGLELVNLVELQTLWAGYGHICAITARPSTSANGAFDAAAISPPLQPDASGSYRLIIKLISPPRAKGGDEGHLRKMLSYEVEQYFYRAIAPRLGDDIAVAKCLASTWDLSHRSRAEELRGLTATIITDLRPQFPVAGEKRLVLNRLQVNAALDWLARYHSSSWASLPDDLERFVLPPFDEEKRRESGAAPGEPKLWLNGGYTYLATRRKEYESLCRDEYSEWSEAFCEPVEHSDKSIAELVADFLTPTGRSFETYIHGDVKSENLFTTQAGDKVAFFDFQYAGLGVGACDLAKLFTCSVPLEMLTHHEDIPDQLPMHKGERTLLEQYRQTLLNGRPTGKGPSEYDWDVFVRHWETALVDWCRFQASWGFWGNTEWLEARVRSILADEGWKNWLKEATTKN</sequence>
<reference evidence="1 2" key="1">
    <citation type="submission" date="2018-11" db="EMBL/GenBank/DDBJ databases">
        <title>Genome sequence and assembly of Colletotrichum spinosum.</title>
        <authorList>
            <person name="Gan P."/>
            <person name="Shirasu K."/>
        </authorList>
    </citation>
    <scope>NUCLEOTIDE SEQUENCE [LARGE SCALE GENOMIC DNA]</scope>
    <source>
        <strain evidence="1 2">CBS 515.97</strain>
    </source>
</reference>
<dbReference type="EMBL" id="QAPG01000136">
    <property type="protein sequence ID" value="TDZ30307.1"/>
    <property type="molecule type" value="Genomic_DNA"/>
</dbReference>
<name>A0A4R8PWN7_9PEZI</name>
<proteinExistence type="predicted"/>
<comment type="caution">
    <text evidence="1">The sequence shown here is derived from an EMBL/GenBank/DDBJ whole genome shotgun (WGS) entry which is preliminary data.</text>
</comment>
<dbReference type="InterPro" id="IPR052961">
    <property type="entry name" value="Oxido-Kinase-like_Enzymes"/>
</dbReference>
<dbReference type="SUPFAM" id="SSF56112">
    <property type="entry name" value="Protein kinase-like (PK-like)"/>
    <property type="match status" value="1"/>
</dbReference>
<gene>
    <name evidence="1" type="ORF">C8035_v002701</name>
</gene>
<dbReference type="AlphaFoldDB" id="A0A4R8PWN7"/>
<dbReference type="InterPro" id="IPR011009">
    <property type="entry name" value="Kinase-like_dom_sf"/>
</dbReference>
<dbReference type="Gene3D" id="3.90.1200.10">
    <property type="match status" value="1"/>
</dbReference>